<accession>A0A1C4YGF3</accession>
<protein>
    <submittedName>
        <fullName evidence="1">Uncharacterized protein</fullName>
    </submittedName>
</protein>
<organism evidence="1 2">
    <name type="scientific">Micromonospora viridifaciens</name>
    <dbReference type="NCBI Taxonomy" id="1881"/>
    <lineage>
        <taxon>Bacteria</taxon>
        <taxon>Bacillati</taxon>
        <taxon>Actinomycetota</taxon>
        <taxon>Actinomycetes</taxon>
        <taxon>Micromonosporales</taxon>
        <taxon>Micromonosporaceae</taxon>
        <taxon>Micromonospora</taxon>
    </lineage>
</organism>
<keyword evidence="2" id="KW-1185">Reference proteome</keyword>
<dbReference type="RefSeq" id="WP_089007770.1">
    <property type="nucleotide sequence ID" value="NZ_LT607411.1"/>
</dbReference>
<proteinExistence type="predicted"/>
<evidence type="ECO:0000313" key="2">
    <source>
        <dbReference type="Proteomes" id="UP000198242"/>
    </source>
</evidence>
<name>A0A1C4YGF3_MICVI</name>
<gene>
    <name evidence="1" type="ORF">GA0074695_4220</name>
</gene>
<dbReference type="OrthoDB" id="3360929at2"/>
<evidence type="ECO:0000313" key="1">
    <source>
        <dbReference type="EMBL" id="SCF19431.1"/>
    </source>
</evidence>
<reference evidence="2" key="1">
    <citation type="submission" date="2016-06" db="EMBL/GenBank/DDBJ databases">
        <authorList>
            <person name="Varghese N."/>
            <person name="Submissions Spin"/>
        </authorList>
    </citation>
    <scope>NUCLEOTIDE SEQUENCE [LARGE SCALE GENOMIC DNA]</scope>
    <source>
        <strain evidence="2">DSM 43909</strain>
    </source>
</reference>
<dbReference type="AlphaFoldDB" id="A0A1C4YGF3"/>
<dbReference type="Proteomes" id="UP000198242">
    <property type="component" value="Chromosome I"/>
</dbReference>
<sequence length="430" mass="47145">MTAARTEMACQICLSPLNTLGTPPTYVHPIQLATDGHKPVPVPVSQLDTVRRTCDFCGDPYPTWTLLGGEVAAVAIGTAGGLVQNFGDAWAACVTCQTYIDDGRNDKVVDRAVQALGLGNHPQAREHVEQLQLAFLNARVPGRTLITTTAWPATGITARELPKVRDRLARFYRGNNDLPVALPATDARQQIANGLDRSRLFWVDSDFTDLAEHASERLPDVTISRDLMPSADGMLVWSRPVTCRQLAAASWTANRDGWYLVVYRTVGGGLDGKPLQRLREQVGWLAPMSTIQDHEQHVMPGHPAVALVATWLLIAQQAAEVTAVKVDKVVRKTYARMNRPVPEVQIVHIRASRTAISPRTGSAPGEATPSQTSRFWVSGHWRNQPYGPGRALRRPVYINPFLRGPDDAPIKLSTTVRMLSSHKPKPEGHG</sequence>
<dbReference type="EMBL" id="LT607411">
    <property type="protein sequence ID" value="SCF19431.1"/>
    <property type="molecule type" value="Genomic_DNA"/>
</dbReference>